<reference evidence="2" key="1">
    <citation type="submission" date="2018-06" db="EMBL/GenBank/DDBJ databases">
        <authorList>
            <person name="Zhirakovskaya E."/>
        </authorList>
    </citation>
    <scope>NUCLEOTIDE SEQUENCE</scope>
</reference>
<dbReference type="InterPro" id="IPR041854">
    <property type="entry name" value="BFD-like_2Fe2S-bd_dom_sf"/>
</dbReference>
<dbReference type="CDD" id="cd10141">
    <property type="entry name" value="CopZ-like_Fer2_BFD-like"/>
    <property type="match status" value="1"/>
</dbReference>
<gene>
    <name evidence="2" type="ORF">MNBD_NITROSPINAE02-516</name>
</gene>
<feature type="domain" description="CopZ zinc binding" evidence="1">
    <location>
        <begin position="18"/>
        <end position="76"/>
    </location>
</feature>
<organism evidence="2">
    <name type="scientific">hydrothermal vent metagenome</name>
    <dbReference type="NCBI Taxonomy" id="652676"/>
    <lineage>
        <taxon>unclassified sequences</taxon>
        <taxon>metagenomes</taxon>
        <taxon>ecological metagenomes</taxon>
    </lineage>
</organism>
<sequence length="146" mass="15891">PPSGCSVPGAGKPDVKGGCAACGAIARPVARQTLLFQLKHSELMTLKNTSFHFCANADCDVVYFGEDGTTYTKDHMRQKVGQKSTSPDRTICYCFDVTELDVREELANTGKSESKAFVMEQVKQKQCACEVRNPSGQCCLKDFPKG</sequence>
<evidence type="ECO:0000259" key="1">
    <source>
        <dbReference type="Pfam" id="PF18423"/>
    </source>
</evidence>
<protein>
    <recommendedName>
        <fullName evidence="1">CopZ zinc binding domain-containing protein</fullName>
    </recommendedName>
</protein>
<dbReference type="Gene3D" id="2.20.25.270">
    <property type="match status" value="1"/>
</dbReference>
<proteinExistence type="predicted"/>
<feature type="non-terminal residue" evidence="2">
    <location>
        <position position="1"/>
    </location>
</feature>
<evidence type="ECO:0000313" key="2">
    <source>
        <dbReference type="EMBL" id="VAX17724.1"/>
    </source>
</evidence>
<dbReference type="NCBIfam" id="NF047645">
    <property type="entry name" value="CopZ_Nterm_CC"/>
    <property type="match status" value="1"/>
</dbReference>
<dbReference type="Pfam" id="PF18423">
    <property type="entry name" value="zf_CopZ"/>
    <property type="match status" value="1"/>
</dbReference>
<accession>A0A3B1C148</accession>
<dbReference type="EMBL" id="UOGE01000027">
    <property type="protein sequence ID" value="VAX17724.1"/>
    <property type="molecule type" value="Genomic_DNA"/>
</dbReference>
<dbReference type="InterPro" id="IPR040890">
    <property type="entry name" value="Znf_CopZ"/>
</dbReference>
<dbReference type="Gene3D" id="1.10.10.1100">
    <property type="entry name" value="BFD-like [2Fe-2S]-binding domain"/>
    <property type="match status" value="1"/>
</dbReference>
<name>A0A3B1C148_9ZZZZ</name>
<dbReference type="AlphaFoldDB" id="A0A3B1C148"/>